<dbReference type="PROSITE" id="PS51725">
    <property type="entry name" value="ABM"/>
    <property type="match status" value="1"/>
</dbReference>
<dbReference type="OrthoDB" id="287932at2"/>
<reference evidence="3" key="1">
    <citation type="submission" date="2016-09" db="EMBL/GenBank/DDBJ databases">
        <authorList>
            <person name="Greninger A.L."/>
            <person name="Jerome K.R."/>
            <person name="Mcnair B."/>
            <person name="Wallis C."/>
            <person name="Fang F."/>
        </authorList>
    </citation>
    <scope>NUCLEOTIDE SEQUENCE [LARGE SCALE GENOMIC DNA]</scope>
    <source>
        <strain evidence="3">M7</strain>
    </source>
</reference>
<name>A0A1E3RVZ3_9MYCO</name>
<accession>A0A1E3RVZ3</accession>
<dbReference type="Gene3D" id="3.30.70.100">
    <property type="match status" value="1"/>
</dbReference>
<dbReference type="SUPFAM" id="SSF54909">
    <property type="entry name" value="Dimeric alpha+beta barrel"/>
    <property type="match status" value="1"/>
</dbReference>
<dbReference type="GO" id="GO:0004497">
    <property type="term" value="F:monooxygenase activity"/>
    <property type="evidence" value="ECO:0007669"/>
    <property type="project" value="UniProtKB-KW"/>
</dbReference>
<evidence type="ECO:0000259" key="1">
    <source>
        <dbReference type="PROSITE" id="PS51725"/>
    </source>
</evidence>
<dbReference type="Proteomes" id="UP000094243">
    <property type="component" value="Unassembled WGS sequence"/>
</dbReference>
<dbReference type="AlphaFoldDB" id="A0A1E3RVZ3"/>
<dbReference type="RefSeq" id="WP_069405570.1">
    <property type="nucleotide sequence ID" value="NZ_JBHRZJ010000009.1"/>
</dbReference>
<feature type="domain" description="ABM" evidence="1">
    <location>
        <begin position="2"/>
        <end position="95"/>
    </location>
</feature>
<gene>
    <name evidence="2" type="ORF">BHQ17_12785</name>
</gene>
<evidence type="ECO:0000313" key="3">
    <source>
        <dbReference type="Proteomes" id="UP000094243"/>
    </source>
</evidence>
<organism evidence="2 3">
    <name type="scientific">Mycolicibacterium holsaticum</name>
    <dbReference type="NCBI Taxonomy" id="152142"/>
    <lineage>
        <taxon>Bacteria</taxon>
        <taxon>Bacillati</taxon>
        <taxon>Actinomycetota</taxon>
        <taxon>Actinomycetes</taxon>
        <taxon>Mycobacteriales</taxon>
        <taxon>Mycobacteriaceae</taxon>
        <taxon>Mycolicibacterium</taxon>
    </lineage>
</organism>
<evidence type="ECO:0000313" key="2">
    <source>
        <dbReference type="EMBL" id="ODQ93592.1"/>
    </source>
</evidence>
<dbReference type="EMBL" id="MIGZ01000064">
    <property type="protein sequence ID" value="ODQ93592.1"/>
    <property type="molecule type" value="Genomic_DNA"/>
</dbReference>
<comment type="caution">
    <text evidence="2">The sequence shown here is derived from an EMBL/GenBank/DDBJ whole genome shotgun (WGS) entry which is preliminary data.</text>
</comment>
<keyword evidence="2" id="KW-0560">Oxidoreductase</keyword>
<dbReference type="InterPro" id="IPR011008">
    <property type="entry name" value="Dimeric_a/b-barrel"/>
</dbReference>
<sequence>MLIVAGHLTVRPDEREAYLASCVGVVEQGRRAPGCLDFAITADLIDPGRVNIFERWESRSAVESFRCSGPDDAQGAAMISASVAEYDIADARSLFGSA</sequence>
<proteinExistence type="predicted"/>
<protein>
    <submittedName>
        <fullName evidence="2">Antibiotic biosynthesis monooxygenase</fullName>
    </submittedName>
</protein>
<keyword evidence="3" id="KW-1185">Reference proteome</keyword>
<dbReference type="Pfam" id="PF03992">
    <property type="entry name" value="ABM"/>
    <property type="match status" value="1"/>
</dbReference>
<dbReference type="InterPro" id="IPR007138">
    <property type="entry name" value="ABM_dom"/>
</dbReference>
<keyword evidence="2" id="KW-0503">Monooxygenase</keyword>